<evidence type="ECO:0000256" key="3">
    <source>
        <dbReference type="ARBA" id="ARBA00023015"/>
    </source>
</evidence>
<name>A0ABP6SET1_9ACTN</name>
<evidence type="ECO:0000256" key="1">
    <source>
        <dbReference type="ARBA" id="ARBA00005820"/>
    </source>
</evidence>
<comment type="similarity">
    <text evidence="1">Belongs to the AfsR/DnrI/RedD regulatory family.</text>
</comment>
<keyword evidence="4 6" id="KW-0238">DNA-binding</keyword>
<keyword evidence="9" id="KW-1185">Reference proteome</keyword>
<protein>
    <submittedName>
        <fullName evidence="8">AfsR/SARP family transcriptional regulator</fullName>
    </submittedName>
</protein>
<comment type="caution">
    <text evidence="8">The sequence shown here is derived from an EMBL/GenBank/DDBJ whole genome shotgun (WGS) entry which is preliminary data.</text>
</comment>
<dbReference type="CDD" id="cd15831">
    <property type="entry name" value="BTAD"/>
    <property type="match status" value="1"/>
</dbReference>
<evidence type="ECO:0000256" key="6">
    <source>
        <dbReference type="PROSITE-ProRule" id="PRU01091"/>
    </source>
</evidence>
<organism evidence="8 9">
    <name type="scientific">Streptomyces sannanensis</name>
    <dbReference type="NCBI Taxonomy" id="285536"/>
    <lineage>
        <taxon>Bacteria</taxon>
        <taxon>Bacillati</taxon>
        <taxon>Actinomycetota</taxon>
        <taxon>Actinomycetes</taxon>
        <taxon>Kitasatosporales</taxon>
        <taxon>Streptomycetaceae</taxon>
        <taxon>Streptomyces</taxon>
    </lineage>
</organism>
<dbReference type="SUPFAM" id="SSF48452">
    <property type="entry name" value="TPR-like"/>
    <property type="match status" value="1"/>
</dbReference>
<evidence type="ECO:0000256" key="2">
    <source>
        <dbReference type="ARBA" id="ARBA00023012"/>
    </source>
</evidence>
<dbReference type="InterPro" id="IPR005158">
    <property type="entry name" value="BTAD"/>
</dbReference>
<dbReference type="Gene3D" id="1.25.40.10">
    <property type="entry name" value="Tetratricopeptide repeat domain"/>
    <property type="match status" value="1"/>
</dbReference>
<dbReference type="Proteomes" id="UP001499990">
    <property type="component" value="Unassembled WGS sequence"/>
</dbReference>
<dbReference type="PANTHER" id="PTHR35807">
    <property type="entry name" value="TRANSCRIPTIONAL REGULATOR REDD-RELATED"/>
    <property type="match status" value="1"/>
</dbReference>
<dbReference type="EMBL" id="BAAAYL010000001">
    <property type="protein sequence ID" value="GAA3375052.1"/>
    <property type="molecule type" value="Genomic_DNA"/>
</dbReference>
<accession>A0ABP6SET1</accession>
<keyword evidence="5" id="KW-0804">Transcription</keyword>
<dbReference type="InterPro" id="IPR016032">
    <property type="entry name" value="Sig_transdc_resp-reg_C-effctor"/>
</dbReference>
<dbReference type="SMART" id="SM00862">
    <property type="entry name" value="Trans_reg_C"/>
    <property type="match status" value="1"/>
</dbReference>
<dbReference type="Pfam" id="PF00486">
    <property type="entry name" value="Trans_reg_C"/>
    <property type="match status" value="1"/>
</dbReference>
<sequence length="274" mass="30240">MHMRDQRSTQAYGIPDLLKLEMLGPSRVVWDGHAITIGPHRARALLAVLAFTPGEVVSTDFLIDELLADGNSRNPKNALQASMRRLRTILDDNGIPGGRLVRTSVGGYLLALPRPAVDAHRFEELAARGSALARDDPRAAIPLLEQALRLWRGPALADIAAGRRCGSQVARLEGLRLGALEDLYEARLAFRTDRSTVAELEQLAIEHPERERISELLMIALYRSGRQGEALATFQRVRTWLNRELGLEPGSAMRALQKAILVQDPTLDGRPVET</sequence>
<dbReference type="Gene3D" id="1.10.10.10">
    <property type="entry name" value="Winged helix-like DNA-binding domain superfamily/Winged helix DNA-binding domain"/>
    <property type="match status" value="1"/>
</dbReference>
<dbReference type="SMART" id="SM01043">
    <property type="entry name" value="BTAD"/>
    <property type="match status" value="1"/>
</dbReference>
<dbReference type="PANTHER" id="PTHR35807:SF1">
    <property type="entry name" value="TRANSCRIPTIONAL REGULATOR REDD"/>
    <property type="match status" value="1"/>
</dbReference>
<evidence type="ECO:0000256" key="4">
    <source>
        <dbReference type="ARBA" id="ARBA00023125"/>
    </source>
</evidence>
<dbReference type="PROSITE" id="PS51755">
    <property type="entry name" value="OMPR_PHOB"/>
    <property type="match status" value="1"/>
</dbReference>
<proteinExistence type="inferred from homology"/>
<evidence type="ECO:0000313" key="8">
    <source>
        <dbReference type="EMBL" id="GAA3375052.1"/>
    </source>
</evidence>
<dbReference type="Pfam" id="PF03704">
    <property type="entry name" value="BTAD"/>
    <property type="match status" value="1"/>
</dbReference>
<dbReference type="InterPro" id="IPR011990">
    <property type="entry name" value="TPR-like_helical_dom_sf"/>
</dbReference>
<evidence type="ECO:0000313" key="9">
    <source>
        <dbReference type="Proteomes" id="UP001499990"/>
    </source>
</evidence>
<gene>
    <name evidence="8" type="ORF">GCM10020367_41340</name>
</gene>
<keyword evidence="3" id="KW-0805">Transcription regulation</keyword>
<keyword evidence="2" id="KW-0902">Two-component regulatory system</keyword>
<dbReference type="InterPro" id="IPR001867">
    <property type="entry name" value="OmpR/PhoB-type_DNA-bd"/>
</dbReference>
<dbReference type="SUPFAM" id="SSF46894">
    <property type="entry name" value="C-terminal effector domain of the bipartite response regulators"/>
    <property type="match status" value="1"/>
</dbReference>
<feature type="DNA-binding region" description="OmpR/PhoB-type" evidence="6">
    <location>
        <begin position="9"/>
        <end position="112"/>
    </location>
</feature>
<reference evidence="9" key="1">
    <citation type="journal article" date="2019" name="Int. J. Syst. Evol. Microbiol.">
        <title>The Global Catalogue of Microorganisms (GCM) 10K type strain sequencing project: providing services to taxonomists for standard genome sequencing and annotation.</title>
        <authorList>
            <consortium name="The Broad Institute Genomics Platform"/>
            <consortium name="The Broad Institute Genome Sequencing Center for Infectious Disease"/>
            <person name="Wu L."/>
            <person name="Ma J."/>
        </authorList>
    </citation>
    <scope>NUCLEOTIDE SEQUENCE [LARGE SCALE GENOMIC DNA]</scope>
    <source>
        <strain evidence="9">JCM 9651</strain>
    </source>
</reference>
<dbReference type="InterPro" id="IPR051677">
    <property type="entry name" value="AfsR-DnrI-RedD_regulator"/>
</dbReference>
<evidence type="ECO:0000259" key="7">
    <source>
        <dbReference type="PROSITE" id="PS51755"/>
    </source>
</evidence>
<evidence type="ECO:0000256" key="5">
    <source>
        <dbReference type="ARBA" id="ARBA00023163"/>
    </source>
</evidence>
<feature type="domain" description="OmpR/PhoB-type" evidence="7">
    <location>
        <begin position="9"/>
        <end position="112"/>
    </location>
</feature>
<dbReference type="InterPro" id="IPR036388">
    <property type="entry name" value="WH-like_DNA-bd_sf"/>
</dbReference>